<organism evidence="2 3">
    <name type="scientific">Phytophthora sojae (strain P6497)</name>
    <name type="common">Soybean stem and root rot agent</name>
    <name type="synonym">Phytophthora megasperma f. sp. glycines</name>
    <dbReference type="NCBI Taxonomy" id="1094619"/>
    <lineage>
        <taxon>Eukaryota</taxon>
        <taxon>Sar</taxon>
        <taxon>Stramenopiles</taxon>
        <taxon>Oomycota</taxon>
        <taxon>Peronosporomycetes</taxon>
        <taxon>Peronosporales</taxon>
        <taxon>Peronosporaceae</taxon>
        <taxon>Phytophthora</taxon>
    </lineage>
</organism>
<dbReference type="PANTHER" id="PTHR34605">
    <property type="entry name" value="PHAGE_INTEGRASE DOMAIN-CONTAINING PROTEIN"/>
    <property type="match status" value="1"/>
</dbReference>
<dbReference type="PANTHER" id="PTHR34605:SF3">
    <property type="entry name" value="P CELL-TYPE AGGLUTINATION PROTEIN MAP4-LIKE-RELATED"/>
    <property type="match status" value="1"/>
</dbReference>
<dbReference type="Gene3D" id="1.10.150.130">
    <property type="match status" value="1"/>
</dbReference>
<dbReference type="EMBL" id="JH159163">
    <property type="protein sequence ID" value="EGZ06686.1"/>
    <property type="molecule type" value="Genomic_DNA"/>
</dbReference>
<name>G5ABG1_PHYSP</name>
<dbReference type="AlphaFoldDB" id="G5ABG1"/>
<dbReference type="OMA" id="CAGCKEC"/>
<dbReference type="InterPro" id="IPR010998">
    <property type="entry name" value="Integrase_recombinase_N"/>
</dbReference>
<gene>
    <name evidence="2" type="ORF">PHYSODRAFT_530113</name>
</gene>
<proteinExistence type="predicted"/>
<dbReference type="GO" id="GO:0003677">
    <property type="term" value="F:DNA binding"/>
    <property type="evidence" value="ECO:0007669"/>
    <property type="project" value="UniProtKB-KW"/>
</dbReference>
<sequence>MDASNLGLAMLDPAYESYIQIQFDDEEKLLIDKVGSGHDEFSINVREHLCITIALWSWGSKWSAQANGRTTHVKCWSDNAAAVSWCNRMHSNNAFSQEINRAIGLAEVYFNLRVSADHIPGSANWMADAASRAWTEPYIARWTNFSSCWVQTQENLHRLLESLQSESLATTSKIKYASTWTQWCRWCERLQFAKWLPEDRRQHSYQLALFTTYCWKYGWGKSGSRNSASTVLSKVSHIAWHHRRTLGYNVGLLPNHQLAITGMRRKDPSSKPKSPVTSSILKCLHELLDFAVAQHRVIWGASVLGFFFLFRRPEYLAQGSRMHDYAALRADVKFVDARGHETRNLHDVTSVILQYRGSKSDQFGKGTSRELARSGHRWCCPVLAA</sequence>
<evidence type="ECO:0000256" key="1">
    <source>
        <dbReference type="ARBA" id="ARBA00023125"/>
    </source>
</evidence>
<reference evidence="2 3" key="1">
    <citation type="journal article" date="2006" name="Science">
        <title>Phytophthora genome sequences uncover evolutionary origins and mechanisms of pathogenesis.</title>
        <authorList>
            <person name="Tyler B.M."/>
            <person name="Tripathy S."/>
            <person name="Zhang X."/>
            <person name="Dehal P."/>
            <person name="Jiang R.H."/>
            <person name="Aerts A."/>
            <person name="Arredondo F.D."/>
            <person name="Baxter L."/>
            <person name="Bensasson D."/>
            <person name="Beynon J.L."/>
            <person name="Chapman J."/>
            <person name="Damasceno C.M."/>
            <person name="Dorrance A.E."/>
            <person name="Dou D."/>
            <person name="Dickerman A.W."/>
            <person name="Dubchak I.L."/>
            <person name="Garbelotto M."/>
            <person name="Gijzen M."/>
            <person name="Gordon S.G."/>
            <person name="Govers F."/>
            <person name="Grunwald N.J."/>
            <person name="Huang W."/>
            <person name="Ivors K.L."/>
            <person name="Jones R.W."/>
            <person name="Kamoun S."/>
            <person name="Krampis K."/>
            <person name="Lamour K.H."/>
            <person name="Lee M.K."/>
            <person name="McDonald W.H."/>
            <person name="Medina M."/>
            <person name="Meijer H.J."/>
            <person name="Nordberg E.K."/>
            <person name="Maclean D.J."/>
            <person name="Ospina-Giraldo M.D."/>
            <person name="Morris P.F."/>
            <person name="Phuntumart V."/>
            <person name="Putnam N.H."/>
            <person name="Rash S."/>
            <person name="Rose J.K."/>
            <person name="Sakihama Y."/>
            <person name="Salamov A.A."/>
            <person name="Savidor A."/>
            <person name="Scheuring C.F."/>
            <person name="Smith B.M."/>
            <person name="Sobral B.W."/>
            <person name="Terry A."/>
            <person name="Torto-Alalibo T.A."/>
            <person name="Win J."/>
            <person name="Xu Z."/>
            <person name="Zhang H."/>
            <person name="Grigoriev I.V."/>
            <person name="Rokhsar D.S."/>
            <person name="Boore J.L."/>
        </authorList>
    </citation>
    <scope>NUCLEOTIDE SEQUENCE [LARGE SCALE GENOMIC DNA]</scope>
    <source>
        <strain evidence="2 3">P6497</strain>
    </source>
</reference>
<evidence type="ECO:0000313" key="2">
    <source>
        <dbReference type="EMBL" id="EGZ06686.1"/>
    </source>
</evidence>
<dbReference type="InterPro" id="IPR052925">
    <property type="entry name" value="Phage_Integrase-like_Recomb"/>
</dbReference>
<keyword evidence="1" id="KW-0238">DNA-binding</keyword>
<dbReference type="InParanoid" id="G5ABG1"/>
<dbReference type="Proteomes" id="UP000002640">
    <property type="component" value="Unassembled WGS sequence"/>
</dbReference>
<dbReference type="STRING" id="1094619.G5ABG1"/>
<dbReference type="GeneID" id="20661450"/>
<keyword evidence="3" id="KW-1185">Reference proteome</keyword>
<dbReference type="KEGG" id="psoj:PHYSODRAFT_530113"/>
<protein>
    <submittedName>
        <fullName evidence="2">Uncharacterized protein</fullName>
    </submittedName>
</protein>
<evidence type="ECO:0000313" key="3">
    <source>
        <dbReference type="Proteomes" id="UP000002640"/>
    </source>
</evidence>
<dbReference type="RefSeq" id="XP_009537450.1">
    <property type="nucleotide sequence ID" value="XM_009539155.1"/>
</dbReference>
<accession>G5ABG1</accession>